<dbReference type="Pfam" id="PF00583">
    <property type="entry name" value="Acetyltransf_1"/>
    <property type="match status" value="1"/>
</dbReference>
<dbReference type="Proteomes" id="UP000294194">
    <property type="component" value="Unassembled WGS sequence"/>
</dbReference>
<dbReference type="InterPro" id="IPR050832">
    <property type="entry name" value="Bact_Acetyltransf"/>
</dbReference>
<dbReference type="AlphaFoldDB" id="A0A4Q9GUP8"/>
<keyword evidence="2" id="KW-0012">Acyltransferase</keyword>
<evidence type="ECO:0000256" key="1">
    <source>
        <dbReference type="ARBA" id="ARBA00022679"/>
    </source>
</evidence>
<accession>A0A4Q9GUP8</accession>
<sequence length="163" mass="18289">MTDLVFRSLEPSDPSARDLLRRYLSEVAERYYRRPVSEGELDNLEIEESSDDLRGHTGFLLVASRDGEAVGCGGVRIVDSVTGELTRIFSIPEARGTGVGRACVLELEERARARGIQTLRLDTRSDLVEARALYSALGYSEVEAFNDDPYAQHWFSKDLLPRH</sequence>
<evidence type="ECO:0000259" key="3">
    <source>
        <dbReference type="PROSITE" id="PS51186"/>
    </source>
</evidence>
<dbReference type="RefSeq" id="WP_130981017.1">
    <property type="nucleotide sequence ID" value="NZ_SISG01000001.1"/>
</dbReference>
<protein>
    <submittedName>
        <fullName evidence="4">GNAT family N-acetyltransferase</fullName>
    </submittedName>
</protein>
<dbReference type="InterPro" id="IPR016181">
    <property type="entry name" value="Acyl_CoA_acyltransferase"/>
</dbReference>
<dbReference type="PANTHER" id="PTHR43877">
    <property type="entry name" value="AMINOALKYLPHOSPHONATE N-ACETYLTRANSFERASE-RELATED-RELATED"/>
    <property type="match status" value="1"/>
</dbReference>
<dbReference type="EMBL" id="SISG01000001">
    <property type="protein sequence ID" value="TBN56907.1"/>
    <property type="molecule type" value="Genomic_DNA"/>
</dbReference>
<keyword evidence="1 4" id="KW-0808">Transferase</keyword>
<feature type="domain" description="N-acetyltransferase" evidence="3">
    <location>
        <begin position="4"/>
        <end position="161"/>
    </location>
</feature>
<dbReference type="Gene3D" id="3.40.630.30">
    <property type="match status" value="1"/>
</dbReference>
<evidence type="ECO:0000256" key="2">
    <source>
        <dbReference type="ARBA" id="ARBA00023315"/>
    </source>
</evidence>
<proteinExistence type="predicted"/>
<dbReference type="InterPro" id="IPR000182">
    <property type="entry name" value="GNAT_dom"/>
</dbReference>
<organism evidence="4 5">
    <name type="scientific">Glaciihabitans arcticus</name>
    <dbReference type="NCBI Taxonomy" id="2668039"/>
    <lineage>
        <taxon>Bacteria</taxon>
        <taxon>Bacillati</taxon>
        <taxon>Actinomycetota</taxon>
        <taxon>Actinomycetes</taxon>
        <taxon>Micrococcales</taxon>
        <taxon>Microbacteriaceae</taxon>
        <taxon>Glaciihabitans</taxon>
    </lineage>
</organism>
<evidence type="ECO:0000313" key="4">
    <source>
        <dbReference type="EMBL" id="TBN56907.1"/>
    </source>
</evidence>
<dbReference type="PANTHER" id="PTHR43877:SF2">
    <property type="entry name" value="AMINOALKYLPHOSPHONATE N-ACETYLTRANSFERASE-RELATED"/>
    <property type="match status" value="1"/>
</dbReference>
<comment type="caution">
    <text evidence="4">The sequence shown here is derived from an EMBL/GenBank/DDBJ whole genome shotgun (WGS) entry which is preliminary data.</text>
</comment>
<evidence type="ECO:0000313" key="5">
    <source>
        <dbReference type="Proteomes" id="UP000294194"/>
    </source>
</evidence>
<dbReference type="PROSITE" id="PS51186">
    <property type="entry name" value="GNAT"/>
    <property type="match status" value="1"/>
</dbReference>
<dbReference type="GO" id="GO:0016747">
    <property type="term" value="F:acyltransferase activity, transferring groups other than amino-acyl groups"/>
    <property type="evidence" value="ECO:0007669"/>
    <property type="project" value="InterPro"/>
</dbReference>
<keyword evidence="5" id="KW-1185">Reference proteome</keyword>
<gene>
    <name evidence="4" type="ORF">EYE40_05540</name>
</gene>
<name>A0A4Q9GUP8_9MICO</name>
<dbReference type="CDD" id="cd04301">
    <property type="entry name" value="NAT_SF"/>
    <property type="match status" value="1"/>
</dbReference>
<dbReference type="SUPFAM" id="SSF55729">
    <property type="entry name" value="Acyl-CoA N-acyltransferases (Nat)"/>
    <property type="match status" value="1"/>
</dbReference>
<reference evidence="5" key="1">
    <citation type="submission" date="2019-02" db="EMBL/GenBank/DDBJ databases">
        <title>Glaciihabitans arcticus sp. nov., a psychrotolerant bacterium isolated from polar soil.</title>
        <authorList>
            <person name="Dahal R.H."/>
        </authorList>
    </citation>
    <scope>NUCLEOTIDE SEQUENCE [LARGE SCALE GENOMIC DNA]</scope>
    <source>
        <strain evidence="5">RP-3-7</strain>
    </source>
</reference>